<name>A0A318TH01_9BRAD</name>
<comment type="caution">
    <text evidence="1">The sequence shown here is derived from an EMBL/GenBank/DDBJ whole genome shotgun (WGS) entry which is preliminary data.</text>
</comment>
<reference evidence="1 2" key="1">
    <citation type="submission" date="2018-06" db="EMBL/GenBank/DDBJ databases">
        <title>Genomic Encyclopedia of Archaeal and Bacterial Type Strains, Phase II (KMG-II): from individual species to whole genera.</title>
        <authorList>
            <person name="Goeker M."/>
        </authorList>
    </citation>
    <scope>NUCLEOTIDE SEQUENCE [LARGE SCALE GENOMIC DNA]</scope>
    <source>
        <strain evidence="1 2">JCM 11668</strain>
    </source>
</reference>
<protein>
    <submittedName>
        <fullName evidence="1">Uncharacterized protein</fullName>
    </submittedName>
</protein>
<proteinExistence type="predicted"/>
<dbReference type="OrthoDB" id="9806482at2"/>
<evidence type="ECO:0000313" key="1">
    <source>
        <dbReference type="EMBL" id="PYF04162.1"/>
    </source>
</evidence>
<organism evidence="1 2">
    <name type="scientific">Rhodopseudomonas faecalis</name>
    <dbReference type="NCBI Taxonomy" id="99655"/>
    <lineage>
        <taxon>Bacteria</taxon>
        <taxon>Pseudomonadati</taxon>
        <taxon>Pseudomonadota</taxon>
        <taxon>Alphaproteobacteria</taxon>
        <taxon>Hyphomicrobiales</taxon>
        <taxon>Nitrobacteraceae</taxon>
        <taxon>Rhodopseudomonas</taxon>
    </lineage>
</organism>
<gene>
    <name evidence="1" type="ORF">BJ122_104142</name>
</gene>
<dbReference type="EMBL" id="QJTI01000004">
    <property type="protein sequence ID" value="PYF04162.1"/>
    <property type="molecule type" value="Genomic_DNA"/>
</dbReference>
<dbReference type="RefSeq" id="WP_110780108.1">
    <property type="nucleotide sequence ID" value="NZ_QJTI01000004.1"/>
</dbReference>
<evidence type="ECO:0000313" key="2">
    <source>
        <dbReference type="Proteomes" id="UP000248148"/>
    </source>
</evidence>
<dbReference type="AlphaFoldDB" id="A0A318TH01"/>
<dbReference type="Proteomes" id="UP000248148">
    <property type="component" value="Unassembled WGS sequence"/>
</dbReference>
<keyword evidence="2" id="KW-1185">Reference proteome</keyword>
<sequence length="239" mass="24977">MVQSEIGATDSLGWTKVGGQAGSNAGGLYQDRDGVRWYLKIPARDGHARNEVLANHLYRLAGAAVPEVRLVAQGDRLAVASRIIKGLTLADLSGDSAARHSAALCEHFAADAWLANRDVLGADLDNIVVDGRGGVIRIDLGGALRYRAQGADKSGFGNSVLEFGSLRDPARNAVAARIFGSMSAAQLLASVQLVAAISDAAIRAAVLGIEGEGTEAESLIAILIARRDDLIRRAAELNS</sequence>
<accession>A0A318TH01</accession>